<evidence type="ECO:0000313" key="2">
    <source>
        <dbReference type="EnsemblPlants" id="AET6Gv20638600.16"/>
    </source>
</evidence>
<feature type="region of interest" description="Disordered" evidence="1">
    <location>
        <begin position="1"/>
        <end position="78"/>
    </location>
</feature>
<feature type="region of interest" description="Disordered" evidence="1">
    <location>
        <begin position="124"/>
        <end position="149"/>
    </location>
</feature>
<reference evidence="3" key="1">
    <citation type="journal article" date="2014" name="Science">
        <title>Ancient hybridizations among the ancestral genomes of bread wheat.</title>
        <authorList>
            <consortium name="International Wheat Genome Sequencing Consortium,"/>
            <person name="Marcussen T."/>
            <person name="Sandve S.R."/>
            <person name="Heier L."/>
            <person name="Spannagl M."/>
            <person name="Pfeifer M."/>
            <person name="Jakobsen K.S."/>
            <person name="Wulff B.B."/>
            <person name="Steuernagel B."/>
            <person name="Mayer K.F."/>
            <person name="Olsen O.A."/>
        </authorList>
    </citation>
    <scope>NUCLEOTIDE SEQUENCE [LARGE SCALE GENOMIC DNA]</scope>
    <source>
        <strain evidence="3">cv. AL8/78</strain>
    </source>
</reference>
<reference evidence="2" key="4">
    <citation type="submission" date="2019-03" db="UniProtKB">
        <authorList>
            <consortium name="EnsemblPlants"/>
        </authorList>
    </citation>
    <scope>IDENTIFICATION</scope>
</reference>
<dbReference type="AlphaFoldDB" id="A0A453P7Z8"/>
<keyword evidence="3" id="KW-1185">Reference proteome</keyword>
<proteinExistence type="predicted"/>
<reference evidence="2" key="5">
    <citation type="journal article" date="2021" name="G3 (Bethesda)">
        <title>Aegilops tauschii genome assembly Aet v5.0 features greater sequence contiguity and improved annotation.</title>
        <authorList>
            <person name="Wang L."/>
            <person name="Zhu T."/>
            <person name="Rodriguez J.C."/>
            <person name="Deal K.R."/>
            <person name="Dubcovsky J."/>
            <person name="McGuire P.E."/>
            <person name="Lux T."/>
            <person name="Spannagl M."/>
            <person name="Mayer K.F.X."/>
            <person name="Baldrich P."/>
            <person name="Meyers B.C."/>
            <person name="Huo N."/>
            <person name="Gu Y.Q."/>
            <person name="Zhou H."/>
            <person name="Devos K.M."/>
            <person name="Bennetzen J.L."/>
            <person name="Unver T."/>
            <person name="Budak H."/>
            <person name="Gulick P.J."/>
            <person name="Galiba G."/>
            <person name="Kalapos B."/>
            <person name="Nelson D.R."/>
            <person name="Li P."/>
            <person name="You F.M."/>
            <person name="Luo M.C."/>
            <person name="Dvorak J."/>
        </authorList>
    </citation>
    <scope>NUCLEOTIDE SEQUENCE [LARGE SCALE GENOMIC DNA]</scope>
    <source>
        <strain evidence="2">cv. AL8/78</strain>
    </source>
</reference>
<dbReference type="Proteomes" id="UP000015105">
    <property type="component" value="Chromosome 6D"/>
</dbReference>
<reference evidence="2" key="3">
    <citation type="journal article" date="2017" name="Nature">
        <title>Genome sequence of the progenitor of the wheat D genome Aegilops tauschii.</title>
        <authorList>
            <person name="Luo M.C."/>
            <person name="Gu Y.Q."/>
            <person name="Puiu D."/>
            <person name="Wang H."/>
            <person name="Twardziok S.O."/>
            <person name="Deal K.R."/>
            <person name="Huo N."/>
            <person name="Zhu T."/>
            <person name="Wang L."/>
            <person name="Wang Y."/>
            <person name="McGuire P.E."/>
            <person name="Liu S."/>
            <person name="Long H."/>
            <person name="Ramasamy R.K."/>
            <person name="Rodriguez J.C."/>
            <person name="Van S.L."/>
            <person name="Yuan L."/>
            <person name="Wang Z."/>
            <person name="Xia Z."/>
            <person name="Xiao L."/>
            <person name="Anderson O.D."/>
            <person name="Ouyang S."/>
            <person name="Liang Y."/>
            <person name="Zimin A.V."/>
            <person name="Pertea G."/>
            <person name="Qi P."/>
            <person name="Bennetzen J.L."/>
            <person name="Dai X."/>
            <person name="Dawson M.W."/>
            <person name="Muller H.G."/>
            <person name="Kugler K."/>
            <person name="Rivarola-Duarte L."/>
            <person name="Spannagl M."/>
            <person name="Mayer K.F.X."/>
            <person name="Lu F.H."/>
            <person name="Bevan M.W."/>
            <person name="Leroy P."/>
            <person name="Li P."/>
            <person name="You F.M."/>
            <person name="Sun Q."/>
            <person name="Liu Z."/>
            <person name="Lyons E."/>
            <person name="Wicker T."/>
            <person name="Salzberg S.L."/>
            <person name="Devos K.M."/>
            <person name="Dvorak J."/>
        </authorList>
    </citation>
    <scope>NUCLEOTIDE SEQUENCE [LARGE SCALE GENOMIC DNA]</scope>
    <source>
        <strain evidence="2">cv. AL8/78</strain>
    </source>
</reference>
<feature type="compositionally biased region" description="Polar residues" evidence="1">
    <location>
        <begin position="42"/>
        <end position="56"/>
    </location>
</feature>
<reference evidence="3" key="2">
    <citation type="journal article" date="2017" name="Nat. Plants">
        <title>The Aegilops tauschii genome reveals multiple impacts of transposons.</title>
        <authorList>
            <person name="Zhao G."/>
            <person name="Zou C."/>
            <person name="Li K."/>
            <person name="Wang K."/>
            <person name="Li T."/>
            <person name="Gao L."/>
            <person name="Zhang X."/>
            <person name="Wang H."/>
            <person name="Yang Z."/>
            <person name="Liu X."/>
            <person name="Jiang W."/>
            <person name="Mao L."/>
            <person name="Kong X."/>
            <person name="Jiao Y."/>
            <person name="Jia J."/>
        </authorList>
    </citation>
    <scope>NUCLEOTIDE SEQUENCE [LARGE SCALE GENOMIC DNA]</scope>
    <source>
        <strain evidence="3">cv. AL8/78</strain>
    </source>
</reference>
<dbReference type="EnsemblPlants" id="AET6Gv20638600.16">
    <property type="protein sequence ID" value="AET6Gv20638600.16"/>
    <property type="gene ID" value="AET6Gv20638600"/>
</dbReference>
<dbReference type="Gramene" id="AET6Gv20638600.16">
    <property type="protein sequence ID" value="AET6Gv20638600.16"/>
    <property type="gene ID" value="AET6Gv20638600"/>
</dbReference>
<feature type="compositionally biased region" description="Low complexity" evidence="1">
    <location>
        <begin position="15"/>
        <end position="36"/>
    </location>
</feature>
<evidence type="ECO:0000313" key="3">
    <source>
        <dbReference type="Proteomes" id="UP000015105"/>
    </source>
</evidence>
<accession>A0A453P7Z8</accession>
<sequence>REANTTIPMIPPSPASTVASTLSASSISSRMRSITIHHSESEAPSSNGSPQQNLNRSRTEVMRHHSRGAGGTPPQLFEPLELNANARPTRTPLSSMDSWDEFGRRSQSSWYNLSRNDDAISVSESATHHPMHESDDDHFSSPFHELENPGADAEMYGRLEEALRETQESKKEVFEESTKRRKAELDLLSALQKTI</sequence>
<evidence type="ECO:0000256" key="1">
    <source>
        <dbReference type="SAM" id="MobiDB-lite"/>
    </source>
</evidence>
<feature type="compositionally biased region" description="Basic and acidic residues" evidence="1">
    <location>
        <begin position="126"/>
        <end position="147"/>
    </location>
</feature>
<name>A0A453P7Z8_AEGTS</name>
<protein>
    <submittedName>
        <fullName evidence="2">Uncharacterized protein</fullName>
    </submittedName>
</protein>
<organism evidence="2 3">
    <name type="scientific">Aegilops tauschii subsp. strangulata</name>
    <name type="common">Goatgrass</name>
    <dbReference type="NCBI Taxonomy" id="200361"/>
    <lineage>
        <taxon>Eukaryota</taxon>
        <taxon>Viridiplantae</taxon>
        <taxon>Streptophyta</taxon>
        <taxon>Embryophyta</taxon>
        <taxon>Tracheophyta</taxon>
        <taxon>Spermatophyta</taxon>
        <taxon>Magnoliopsida</taxon>
        <taxon>Liliopsida</taxon>
        <taxon>Poales</taxon>
        <taxon>Poaceae</taxon>
        <taxon>BOP clade</taxon>
        <taxon>Pooideae</taxon>
        <taxon>Triticodae</taxon>
        <taxon>Triticeae</taxon>
        <taxon>Triticinae</taxon>
        <taxon>Aegilops</taxon>
    </lineage>
</organism>